<dbReference type="STRING" id="1121448.DGI_1837"/>
<evidence type="ECO:0000256" key="1">
    <source>
        <dbReference type="ARBA" id="ARBA00022598"/>
    </source>
</evidence>
<dbReference type="EMBL" id="CP006585">
    <property type="protein sequence ID" value="AGW13631.1"/>
    <property type="molecule type" value="Genomic_DNA"/>
</dbReference>
<keyword evidence="2 7" id="KW-0479">Metal-binding</keyword>
<dbReference type="InterPro" id="IPR022380">
    <property type="entry name" value="Glu-Q_tRNA(Asp)_Synthase"/>
</dbReference>
<dbReference type="HOGENOM" id="CLU_015768_0_0_7"/>
<feature type="binding site" evidence="7">
    <location>
        <begin position="11"/>
        <end position="15"/>
    </location>
    <ligand>
        <name>L-glutamate</name>
        <dbReference type="ChEBI" id="CHEBI:29985"/>
    </ligand>
</feature>
<feature type="domain" description="Glutamyl/glutaminyl-tRNA synthetase class Ib catalytic" evidence="9">
    <location>
        <begin position="11"/>
        <end position="274"/>
    </location>
</feature>
<evidence type="ECO:0000256" key="6">
    <source>
        <dbReference type="ARBA" id="ARBA00023146"/>
    </source>
</evidence>
<evidence type="ECO:0000256" key="2">
    <source>
        <dbReference type="ARBA" id="ARBA00022723"/>
    </source>
</evidence>
<feature type="binding site" evidence="7">
    <location>
        <position position="47"/>
    </location>
    <ligand>
        <name>L-glutamate</name>
        <dbReference type="ChEBI" id="CHEBI:29985"/>
    </ligand>
</feature>
<dbReference type="AlphaFoldDB" id="T2GBY8"/>
<dbReference type="Pfam" id="PF00749">
    <property type="entry name" value="tRNA-synt_1c"/>
    <property type="match status" value="1"/>
</dbReference>
<evidence type="ECO:0000256" key="5">
    <source>
        <dbReference type="ARBA" id="ARBA00022840"/>
    </source>
</evidence>
<reference evidence="10 11" key="1">
    <citation type="journal article" date="2013" name="J. Bacteriol.">
        <title>Roles of HynAB and Ech, the only two hydrogenases found in the model sulfate reducer Desulfovibrio gigas.</title>
        <authorList>
            <person name="Morais-Silva F.O."/>
            <person name="Santos C.I."/>
            <person name="Rodrigues R."/>
            <person name="Pereira I.A."/>
            <person name="Rodrigues-Pousada C."/>
        </authorList>
    </citation>
    <scope>NUCLEOTIDE SEQUENCE [LARGE SCALE GENOMIC DNA]</scope>
    <source>
        <strain evidence="11">ATCC 19364 / DSM 1382 / NCIMB 9332 / VKM B-1759</strain>
    </source>
</reference>
<dbReference type="OrthoDB" id="9807503at2"/>
<keyword evidence="6 7" id="KW-0030">Aminoacyl-tRNA synthetase</keyword>
<accession>T2GBY8</accession>
<dbReference type="PATRIC" id="fig|1121448.10.peg.1804"/>
<comment type="cofactor">
    <cofactor evidence="7">
        <name>Zn(2+)</name>
        <dbReference type="ChEBI" id="CHEBI:29105"/>
    </cofactor>
    <text evidence="7">Binds 1 zinc ion per subunit.</text>
</comment>
<dbReference type="PANTHER" id="PTHR43311:SF1">
    <property type="entry name" value="GLUTAMYL-Q TRNA(ASP) SYNTHETASE"/>
    <property type="match status" value="1"/>
</dbReference>
<feature type="binding site" evidence="7">
    <location>
        <position position="105"/>
    </location>
    <ligand>
        <name>Zn(2+)</name>
        <dbReference type="ChEBI" id="CHEBI:29105"/>
    </ligand>
</feature>
<reference evidence="11" key="2">
    <citation type="submission" date="2013-07" db="EMBL/GenBank/DDBJ databases">
        <authorList>
            <person name="Morais-Silva F.O."/>
            <person name="Rezende A.M."/>
            <person name="Pimentel C."/>
            <person name="Resende D.M."/>
            <person name="Santos C.I."/>
            <person name="Clemente C."/>
            <person name="de Oliveira L.M."/>
            <person name="da Silva S.M."/>
            <person name="Costa D.A."/>
            <person name="Varela-Raposo A."/>
            <person name="Horacio E.C.A."/>
            <person name="Matos M."/>
            <person name="Flores O."/>
            <person name="Ruiz J.C."/>
            <person name="Rodrigues-Pousada C."/>
        </authorList>
    </citation>
    <scope>NUCLEOTIDE SEQUENCE [LARGE SCALE GENOMIC DNA]</scope>
    <source>
        <strain evidence="11">ATCC 19364 / DSM 1382 / NCIMB 9332 / VKM B-1759</strain>
    </source>
</reference>
<dbReference type="InterPro" id="IPR000924">
    <property type="entry name" value="Glu/Gln-tRNA-synth"/>
</dbReference>
<dbReference type="GO" id="GO:0005524">
    <property type="term" value="F:ATP binding"/>
    <property type="evidence" value="ECO:0007669"/>
    <property type="project" value="UniProtKB-KW"/>
</dbReference>
<keyword evidence="11" id="KW-1185">Reference proteome</keyword>
<keyword evidence="4 7" id="KW-0862">Zinc</keyword>
<evidence type="ECO:0000313" key="10">
    <source>
        <dbReference type="EMBL" id="AGW13631.1"/>
    </source>
</evidence>
<dbReference type="Proteomes" id="UP000016587">
    <property type="component" value="Chromosome"/>
</dbReference>
<dbReference type="PROSITE" id="PS00178">
    <property type="entry name" value="AA_TRNA_LIGASE_I"/>
    <property type="match status" value="1"/>
</dbReference>
<sequence length="321" mass="34506">MPSSSRAPTGRLAPSPTGRLHLGNAWAMLLAWLAARSRGGRVILRMEDIDTVRARPAFAGQMQRDLEWLGLDWDEGPHFQSHHLDRYEAAMEDLRRRGLVYPCYCTRKELRGLASAPHAGEVGPVYPGTCAGLSSGDCAAREAQGRRPAWRLRCSDEPATFVDARRGEQRIAPASLGDVALRRSDGVWAYQLAVTVDDAAMGVTQVVRGEDLLDSTPWQVFLLGLLGAPAPQYLHVPLLVDASGERLAKRHGSVELAALREAGVRPAAVIGWLGARAGLLDTPIPMPCAAGELIPRFTPAALPSGPVSTPDGIAALLRRLG</sequence>
<dbReference type="InterPro" id="IPR014729">
    <property type="entry name" value="Rossmann-like_a/b/a_fold"/>
</dbReference>
<feature type="binding site" evidence="7">
    <location>
        <position position="130"/>
    </location>
    <ligand>
        <name>Zn(2+)</name>
        <dbReference type="ChEBI" id="CHEBI:29105"/>
    </ligand>
</feature>
<dbReference type="GO" id="GO:0008270">
    <property type="term" value="F:zinc ion binding"/>
    <property type="evidence" value="ECO:0007669"/>
    <property type="project" value="UniProtKB-UniRule"/>
</dbReference>
<keyword evidence="5 7" id="KW-0067">ATP-binding</keyword>
<evidence type="ECO:0000256" key="7">
    <source>
        <dbReference type="HAMAP-Rule" id="MF_01428"/>
    </source>
</evidence>
<dbReference type="GO" id="GO:0006400">
    <property type="term" value="P:tRNA modification"/>
    <property type="evidence" value="ECO:0007669"/>
    <property type="project" value="InterPro"/>
</dbReference>
<evidence type="ECO:0000259" key="9">
    <source>
        <dbReference type="Pfam" id="PF00749"/>
    </source>
</evidence>
<protein>
    <recommendedName>
        <fullName evidence="7">Glutamyl-Q tRNA(Asp) synthetase</fullName>
        <shortName evidence="7">Glu-Q-RSs</shortName>
        <ecNumber evidence="7">6.1.1.-</ecNumber>
    </recommendedName>
</protein>
<dbReference type="KEGG" id="dgg:DGI_1837"/>
<feature type="binding site" evidence="7">
    <location>
        <position position="103"/>
    </location>
    <ligand>
        <name>Zn(2+)</name>
        <dbReference type="ChEBI" id="CHEBI:29105"/>
    </ligand>
</feature>
<dbReference type="PANTHER" id="PTHR43311">
    <property type="entry name" value="GLUTAMATE--TRNA LIGASE"/>
    <property type="match status" value="1"/>
</dbReference>
<dbReference type="GO" id="GO:0006424">
    <property type="term" value="P:glutamyl-tRNA aminoacylation"/>
    <property type="evidence" value="ECO:0007669"/>
    <property type="project" value="InterPro"/>
</dbReference>
<feature type="binding site" evidence="7">
    <location>
        <position position="126"/>
    </location>
    <ligand>
        <name>Zn(2+)</name>
        <dbReference type="ChEBI" id="CHEBI:29105"/>
    </ligand>
</feature>
<keyword evidence="8" id="KW-0648">Protein biosynthesis</keyword>
<dbReference type="InterPro" id="IPR049940">
    <property type="entry name" value="GluQ/Sye"/>
</dbReference>
<comment type="similarity">
    <text evidence="7">Belongs to the class-I aminoacyl-tRNA synthetase family. GluQ subfamily.</text>
</comment>
<feature type="binding site" evidence="7">
    <location>
        <position position="208"/>
    </location>
    <ligand>
        <name>L-glutamate</name>
        <dbReference type="ChEBI" id="CHEBI:29985"/>
    </ligand>
</feature>
<keyword evidence="3 7" id="KW-0547">Nucleotide-binding</keyword>
<dbReference type="InterPro" id="IPR020058">
    <property type="entry name" value="Glu/Gln-tRNA-synth_Ib_cat-dom"/>
</dbReference>
<dbReference type="GO" id="GO:0005829">
    <property type="term" value="C:cytosol"/>
    <property type="evidence" value="ECO:0007669"/>
    <property type="project" value="TreeGrafter"/>
</dbReference>
<evidence type="ECO:0000256" key="4">
    <source>
        <dbReference type="ARBA" id="ARBA00022833"/>
    </source>
</evidence>
<feature type="binding site" evidence="7">
    <location>
        <position position="190"/>
    </location>
    <ligand>
        <name>L-glutamate</name>
        <dbReference type="ChEBI" id="CHEBI:29985"/>
    </ligand>
</feature>
<gene>
    <name evidence="7" type="primary">gluQ</name>
    <name evidence="10" type="ORF">DGI_1837</name>
</gene>
<comment type="function">
    <text evidence="7">Catalyzes the tRNA-independent activation of glutamate in presence of ATP and the subsequent transfer of glutamate onto a tRNA(Asp). Glutamate is transferred on the 2-amino-5-(4,5-dihydroxy-2-cyclopenten-1-yl) moiety of the queuosine in the wobble position of the QUC anticodon.</text>
</comment>
<dbReference type="HAMAP" id="MF_01428">
    <property type="entry name" value="Glu_Q_tRNA_synth"/>
    <property type="match status" value="1"/>
</dbReference>
<dbReference type="GO" id="GO:0004818">
    <property type="term" value="F:glutamate-tRNA ligase activity"/>
    <property type="evidence" value="ECO:0007669"/>
    <property type="project" value="TreeGrafter"/>
</dbReference>
<keyword evidence="1 7" id="KW-0436">Ligase</keyword>
<dbReference type="Gene3D" id="3.40.50.620">
    <property type="entry name" value="HUPs"/>
    <property type="match status" value="1"/>
</dbReference>
<dbReference type="PRINTS" id="PR00987">
    <property type="entry name" value="TRNASYNTHGLU"/>
</dbReference>
<feature type="short sequence motif" description="'HIGH' region" evidence="7">
    <location>
        <begin position="14"/>
        <end position="24"/>
    </location>
</feature>
<dbReference type="InterPro" id="IPR001412">
    <property type="entry name" value="aa-tRNA-synth_I_CS"/>
</dbReference>
<feature type="binding site" evidence="7">
    <location>
        <position position="249"/>
    </location>
    <ligand>
        <name>ATP</name>
        <dbReference type="ChEBI" id="CHEBI:30616"/>
    </ligand>
</feature>
<dbReference type="NCBIfam" id="NF004315">
    <property type="entry name" value="PRK05710.1-4"/>
    <property type="match status" value="1"/>
</dbReference>
<dbReference type="EC" id="6.1.1.-" evidence="7"/>
<evidence type="ECO:0000313" key="11">
    <source>
        <dbReference type="Proteomes" id="UP000016587"/>
    </source>
</evidence>
<evidence type="ECO:0000256" key="3">
    <source>
        <dbReference type="ARBA" id="ARBA00022741"/>
    </source>
</evidence>
<organism evidence="10 11">
    <name type="scientific">Megalodesulfovibrio gigas (strain ATCC 19364 / DSM 1382 / NCIMB 9332 / VKM B-1759)</name>
    <name type="common">Desulfovibrio gigas</name>
    <dbReference type="NCBI Taxonomy" id="1121448"/>
    <lineage>
        <taxon>Bacteria</taxon>
        <taxon>Pseudomonadati</taxon>
        <taxon>Thermodesulfobacteriota</taxon>
        <taxon>Desulfovibrionia</taxon>
        <taxon>Desulfovibrionales</taxon>
        <taxon>Desulfovibrionaceae</taxon>
        <taxon>Megalodesulfovibrio</taxon>
    </lineage>
</organism>
<dbReference type="eggNOG" id="COG0008">
    <property type="taxonomic scope" value="Bacteria"/>
</dbReference>
<evidence type="ECO:0000256" key="8">
    <source>
        <dbReference type="RuleBase" id="RU363037"/>
    </source>
</evidence>
<dbReference type="NCBIfam" id="NF004314">
    <property type="entry name" value="PRK05710.1-3"/>
    <property type="match status" value="1"/>
</dbReference>
<feature type="short sequence motif" description="'KMSKS' region" evidence="7">
    <location>
        <begin position="246"/>
        <end position="250"/>
    </location>
</feature>
<dbReference type="RefSeq" id="WP_021760512.1">
    <property type="nucleotide sequence ID" value="NC_022444.1"/>
</dbReference>
<dbReference type="SUPFAM" id="SSF52374">
    <property type="entry name" value="Nucleotidylyl transferase"/>
    <property type="match status" value="1"/>
</dbReference>
<dbReference type="NCBIfam" id="TIGR03838">
    <property type="entry name" value="queuosine_YadB"/>
    <property type="match status" value="1"/>
</dbReference>
<proteinExistence type="inferred from homology"/>
<name>T2GBY8_MEGG1</name>